<evidence type="ECO:0000256" key="4">
    <source>
        <dbReference type="ARBA" id="ARBA00023163"/>
    </source>
</evidence>
<dbReference type="InterPro" id="IPR018060">
    <property type="entry name" value="HTH_AraC"/>
</dbReference>
<name>A0ABT9TYM8_PAEHA</name>
<dbReference type="InterPro" id="IPR003313">
    <property type="entry name" value="AraC-bd"/>
</dbReference>
<proteinExistence type="predicted"/>
<keyword evidence="2" id="KW-0238">DNA-binding</keyword>
<dbReference type="PROSITE" id="PS00041">
    <property type="entry name" value="HTH_ARAC_FAMILY_1"/>
    <property type="match status" value="1"/>
</dbReference>
<dbReference type="InterPro" id="IPR018062">
    <property type="entry name" value="HTH_AraC-typ_CS"/>
</dbReference>
<evidence type="ECO:0000259" key="5">
    <source>
        <dbReference type="PROSITE" id="PS01124"/>
    </source>
</evidence>
<dbReference type="Pfam" id="PF12833">
    <property type="entry name" value="HTH_18"/>
    <property type="match status" value="1"/>
</dbReference>
<dbReference type="Gene3D" id="1.10.10.60">
    <property type="entry name" value="Homeodomain-like"/>
    <property type="match status" value="2"/>
</dbReference>
<feature type="domain" description="HTH araC/xylS-type" evidence="5">
    <location>
        <begin position="188"/>
        <end position="286"/>
    </location>
</feature>
<reference evidence="6 7" key="1">
    <citation type="submission" date="2023-07" db="EMBL/GenBank/DDBJ databases">
        <title>Sorghum-associated microbial communities from plants grown in Nebraska, USA.</title>
        <authorList>
            <person name="Schachtman D."/>
        </authorList>
    </citation>
    <scope>NUCLEOTIDE SEQUENCE [LARGE SCALE GENOMIC DNA]</scope>
    <source>
        <strain evidence="6 7">CC482</strain>
    </source>
</reference>
<dbReference type="SUPFAM" id="SSF51215">
    <property type="entry name" value="Regulatory protein AraC"/>
    <property type="match status" value="1"/>
</dbReference>
<keyword evidence="4" id="KW-0804">Transcription</keyword>
<sequence>MRAYSERSYPAWSDSSVRLFATPSAFAKASLFYVQEIGYFETLERYFTEREQLDSYLVVYTIAGSGRLTYRGTTYPLTARQLFFIDCMDYQHYRAEQGQSWDMLWVHFNGSAARAYYEQFASSAEPVLTLQTDTPVPALLRRLLELHSRKSFRTELVGSQLLTQLLTELVLTAQQLELPNADTPSYIGEISLWMDEHYADKLSLAELAAKHAVNKYHFAKQFKRFTGFSPNEYLINTRITRAKELLKYSDLPIAEIAVLVGIDNVSHFISLFKDRVEQTPLVYRKKWRQASN</sequence>
<keyword evidence="1" id="KW-0805">Transcription regulation</keyword>
<organism evidence="6 7">
    <name type="scientific">Paenibacillus harenae</name>
    <dbReference type="NCBI Taxonomy" id="306543"/>
    <lineage>
        <taxon>Bacteria</taxon>
        <taxon>Bacillati</taxon>
        <taxon>Bacillota</taxon>
        <taxon>Bacilli</taxon>
        <taxon>Bacillales</taxon>
        <taxon>Paenibacillaceae</taxon>
        <taxon>Paenibacillus</taxon>
    </lineage>
</organism>
<dbReference type="SUPFAM" id="SSF46689">
    <property type="entry name" value="Homeodomain-like"/>
    <property type="match status" value="2"/>
</dbReference>
<evidence type="ECO:0000313" key="7">
    <source>
        <dbReference type="Proteomes" id="UP001229346"/>
    </source>
</evidence>
<dbReference type="SMART" id="SM00342">
    <property type="entry name" value="HTH_ARAC"/>
    <property type="match status" value="1"/>
</dbReference>
<evidence type="ECO:0000256" key="2">
    <source>
        <dbReference type="ARBA" id="ARBA00023125"/>
    </source>
</evidence>
<evidence type="ECO:0000313" key="6">
    <source>
        <dbReference type="EMBL" id="MDQ0111848.1"/>
    </source>
</evidence>
<dbReference type="PROSITE" id="PS01124">
    <property type="entry name" value="HTH_ARAC_FAMILY_2"/>
    <property type="match status" value="1"/>
</dbReference>
<evidence type="ECO:0000256" key="3">
    <source>
        <dbReference type="ARBA" id="ARBA00023159"/>
    </source>
</evidence>
<dbReference type="InterPro" id="IPR009057">
    <property type="entry name" value="Homeodomain-like_sf"/>
</dbReference>
<dbReference type="InterPro" id="IPR037923">
    <property type="entry name" value="HTH-like"/>
</dbReference>
<accession>A0ABT9TYM8</accession>
<dbReference type="Gene3D" id="2.60.120.280">
    <property type="entry name" value="Regulatory protein AraC"/>
    <property type="match status" value="1"/>
</dbReference>
<dbReference type="EMBL" id="JAUSSU010000002">
    <property type="protein sequence ID" value="MDQ0111848.1"/>
    <property type="molecule type" value="Genomic_DNA"/>
</dbReference>
<dbReference type="InterPro" id="IPR050204">
    <property type="entry name" value="AraC_XylS_family_regulators"/>
</dbReference>
<comment type="caution">
    <text evidence="6">The sequence shown here is derived from an EMBL/GenBank/DDBJ whole genome shotgun (WGS) entry which is preliminary data.</text>
</comment>
<dbReference type="Proteomes" id="UP001229346">
    <property type="component" value="Unassembled WGS sequence"/>
</dbReference>
<dbReference type="RefSeq" id="WP_307202120.1">
    <property type="nucleotide sequence ID" value="NZ_JAUSSU010000002.1"/>
</dbReference>
<evidence type="ECO:0000256" key="1">
    <source>
        <dbReference type="ARBA" id="ARBA00023015"/>
    </source>
</evidence>
<dbReference type="Pfam" id="PF02311">
    <property type="entry name" value="AraC_binding"/>
    <property type="match status" value="1"/>
</dbReference>
<keyword evidence="3" id="KW-0010">Activator</keyword>
<gene>
    <name evidence="6" type="ORF">J2T15_001281</name>
</gene>
<keyword evidence="7" id="KW-1185">Reference proteome</keyword>
<dbReference type="PANTHER" id="PTHR46796">
    <property type="entry name" value="HTH-TYPE TRANSCRIPTIONAL ACTIVATOR RHAS-RELATED"/>
    <property type="match status" value="1"/>
</dbReference>
<protein>
    <submittedName>
        <fullName evidence="6">AraC-like DNA-binding protein</fullName>
    </submittedName>
</protein>